<proteinExistence type="predicted"/>
<name>A0A085WHV6_9BACT</name>
<dbReference type="EMBL" id="JMCB01000008">
    <property type="protein sequence ID" value="KFE67269.1"/>
    <property type="molecule type" value="Genomic_DNA"/>
</dbReference>
<accession>A0A085WHV6</accession>
<comment type="caution">
    <text evidence="1">The sequence shown here is derived from an EMBL/GenBank/DDBJ whole genome shotgun (WGS) entry which is preliminary data.</text>
</comment>
<organism evidence="1 2">
    <name type="scientific">Hyalangium minutum</name>
    <dbReference type="NCBI Taxonomy" id="394096"/>
    <lineage>
        <taxon>Bacteria</taxon>
        <taxon>Pseudomonadati</taxon>
        <taxon>Myxococcota</taxon>
        <taxon>Myxococcia</taxon>
        <taxon>Myxococcales</taxon>
        <taxon>Cystobacterineae</taxon>
        <taxon>Archangiaceae</taxon>
        <taxon>Hyalangium</taxon>
    </lineage>
</organism>
<reference evidence="1 2" key="1">
    <citation type="submission" date="2014-04" db="EMBL/GenBank/DDBJ databases">
        <title>Genome assembly of Hyalangium minutum DSM 14724.</title>
        <authorList>
            <person name="Sharma G."/>
            <person name="Subramanian S."/>
        </authorList>
    </citation>
    <scope>NUCLEOTIDE SEQUENCE [LARGE SCALE GENOMIC DNA]</scope>
    <source>
        <strain evidence="1 2">DSM 14724</strain>
    </source>
</reference>
<dbReference type="AlphaFoldDB" id="A0A085WHV6"/>
<evidence type="ECO:0000313" key="2">
    <source>
        <dbReference type="Proteomes" id="UP000028725"/>
    </source>
</evidence>
<gene>
    <name evidence="1" type="ORF">DB31_8622</name>
</gene>
<sequence length="170" mass="18592">MHKCKGFTLTEFAAYIAPTTGYRRPPLNFIWEAGYMSNLEVHDLAVGGTLFLVNDEEPRRMLGIKPRLRRWLNPWLSVDVAPGLLLFGLKHGSGFVPSYPAFSGHVALNFGDFAALSAQLEVLPLTQRSNVNPEGREVNAFIGLRLGSYPGMAVGSAAALLAWWADGFGD</sequence>
<protein>
    <submittedName>
        <fullName evidence="1">Uncharacterized protein</fullName>
    </submittedName>
</protein>
<keyword evidence="2" id="KW-1185">Reference proteome</keyword>
<dbReference type="OrthoDB" id="9939294at2"/>
<dbReference type="RefSeq" id="WP_044191267.1">
    <property type="nucleotide sequence ID" value="NZ_JMCB01000008.1"/>
</dbReference>
<dbReference type="Proteomes" id="UP000028725">
    <property type="component" value="Unassembled WGS sequence"/>
</dbReference>
<evidence type="ECO:0000313" key="1">
    <source>
        <dbReference type="EMBL" id="KFE67269.1"/>
    </source>
</evidence>